<accession>E9GR12</accession>
<dbReference type="KEGG" id="dpx:DAPPUDRAFT_246668"/>
<name>E9GR12_DAPPU</name>
<gene>
    <name evidence="1" type="ORF">DAPPUDRAFT_246668</name>
</gene>
<reference evidence="1 2" key="1">
    <citation type="journal article" date="2011" name="Science">
        <title>The ecoresponsive genome of Daphnia pulex.</title>
        <authorList>
            <person name="Colbourne J.K."/>
            <person name="Pfrender M.E."/>
            <person name="Gilbert D."/>
            <person name="Thomas W.K."/>
            <person name="Tucker A."/>
            <person name="Oakley T.H."/>
            <person name="Tokishita S."/>
            <person name="Aerts A."/>
            <person name="Arnold G.J."/>
            <person name="Basu M.K."/>
            <person name="Bauer D.J."/>
            <person name="Caceres C.E."/>
            <person name="Carmel L."/>
            <person name="Casola C."/>
            <person name="Choi J.H."/>
            <person name="Detter J.C."/>
            <person name="Dong Q."/>
            <person name="Dusheyko S."/>
            <person name="Eads B.D."/>
            <person name="Frohlich T."/>
            <person name="Geiler-Samerotte K.A."/>
            <person name="Gerlach D."/>
            <person name="Hatcher P."/>
            <person name="Jogdeo S."/>
            <person name="Krijgsveld J."/>
            <person name="Kriventseva E.V."/>
            <person name="Kultz D."/>
            <person name="Laforsch C."/>
            <person name="Lindquist E."/>
            <person name="Lopez J."/>
            <person name="Manak J.R."/>
            <person name="Muller J."/>
            <person name="Pangilinan J."/>
            <person name="Patwardhan R.P."/>
            <person name="Pitluck S."/>
            <person name="Pritham E.J."/>
            <person name="Rechtsteiner A."/>
            <person name="Rho M."/>
            <person name="Rogozin I.B."/>
            <person name="Sakarya O."/>
            <person name="Salamov A."/>
            <person name="Schaack S."/>
            <person name="Shapiro H."/>
            <person name="Shiga Y."/>
            <person name="Skalitzky C."/>
            <person name="Smith Z."/>
            <person name="Souvorov A."/>
            <person name="Sung W."/>
            <person name="Tang Z."/>
            <person name="Tsuchiya D."/>
            <person name="Tu H."/>
            <person name="Vos H."/>
            <person name="Wang M."/>
            <person name="Wolf Y.I."/>
            <person name="Yamagata H."/>
            <person name="Yamada T."/>
            <person name="Ye Y."/>
            <person name="Shaw J.R."/>
            <person name="Andrews J."/>
            <person name="Crease T.J."/>
            <person name="Tang H."/>
            <person name="Lucas S.M."/>
            <person name="Robertson H.M."/>
            <person name="Bork P."/>
            <person name="Koonin E.V."/>
            <person name="Zdobnov E.M."/>
            <person name="Grigoriev I.V."/>
            <person name="Lynch M."/>
            <person name="Boore J.L."/>
        </authorList>
    </citation>
    <scope>NUCLEOTIDE SEQUENCE [LARGE SCALE GENOMIC DNA]</scope>
</reference>
<sequence length="65" mass="6927">MLFHFSGGVEELLAGNGEFCKHVQTKSKSLCPITYTTSSPLTFPSTPINATLASARNPPIGHHDA</sequence>
<dbReference type="AlphaFoldDB" id="E9GR12"/>
<dbReference type="Proteomes" id="UP000000305">
    <property type="component" value="Unassembled WGS sequence"/>
</dbReference>
<proteinExistence type="predicted"/>
<dbReference type="InParanoid" id="E9GR12"/>
<dbReference type="EMBL" id="GL732559">
    <property type="protein sequence ID" value="EFX78074.1"/>
    <property type="molecule type" value="Genomic_DNA"/>
</dbReference>
<organism evidence="1 2">
    <name type="scientific">Daphnia pulex</name>
    <name type="common">Water flea</name>
    <dbReference type="NCBI Taxonomy" id="6669"/>
    <lineage>
        <taxon>Eukaryota</taxon>
        <taxon>Metazoa</taxon>
        <taxon>Ecdysozoa</taxon>
        <taxon>Arthropoda</taxon>
        <taxon>Crustacea</taxon>
        <taxon>Branchiopoda</taxon>
        <taxon>Diplostraca</taxon>
        <taxon>Cladocera</taxon>
        <taxon>Anomopoda</taxon>
        <taxon>Daphniidae</taxon>
        <taxon>Daphnia</taxon>
    </lineage>
</organism>
<evidence type="ECO:0000313" key="1">
    <source>
        <dbReference type="EMBL" id="EFX78074.1"/>
    </source>
</evidence>
<dbReference type="HOGENOM" id="CLU_2851943_0_0_1"/>
<protein>
    <submittedName>
        <fullName evidence="1">Uncharacterized protein</fullName>
    </submittedName>
</protein>
<evidence type="ECO:0000313" key="2">
    <source>
        <dbReference type="Proteomes" id="UP000000305"/>
    </source>
</evidence>
<keyword evidence="2" id="KW-1185">Reference proteome</keyword>